<evidence type="ECO:0000313" key="3">
    <source>
        <dbReference type="EMBL" id="SUD48619.1"/>
    </source>
</evidence>
<evidence type="ECO:0000313" key="4">
    <source>
        <dbReference type="Proteomes" id="UP000255467"/>
    </source>
</evidence>
<keyword evidence="2" id="KW-0472">Membrane</keyword>
<accession>A0A379JIX8</accession>
<feature type="transmembrane region" description="Helical" evidence="2">
    <location>
        <begin position="6"/>
        <end position="25"/>
    </location>
</feature>
<dbReference type="AlphaFoldDB" id="A0A379JIX8"/>
<organism evidence="3 4">
    <name type="scientific">Nocardia otitidiscaviarum</name>
    <dbReference type="NCBI Taxonomy" id="1823"/>
    <lineage>
        <taxon>Bacteria</taxon>
        <taxon>Bacillati</taxon>
        <taxon>Actinomycetota</taxon>
        <taxon>Actinomycetes</taxon>
        <taxon>Mycobacteriales</taxon>
        <taxon>Nocardiaceae</taxon>
        <taxon>Nocardia</taxon>
    </lineage>
</organism>
<evidence type="ECO:0008006" key="5">
    <source>
        <dbReference type="Google" id="ProtNLM"/>
    </source>
</evidence>
<sequence>MSGEVLTVVIVAVVLVVLALAVLALRPMWRRRRLRGKFGPEYDRTVQEAEDRKAAERELAQREQRHAELELRDLSDQEQRRYELEWARVQERFIDDPPQALGAADRLVVALMADRGYPTEDYRQRVADLSVEHARPLDNYRTAHDIADRAADGRASTEDMRTAIVHYRELFQDLLVGAGHGTDTAHNQ</sequence>
<protein>
    <recommendedName>
        <fullName evidence="5">Secreted protein</fullName>
    </recommendedName>
</protein>
<name>A0A379JIX8_9NOCA</name>
<dbReference type="RefSeq" id="WP_039814313.1">
    <property type="nucleotide sequence ID" value="NZ_UGRY01000005.1"/>
</dbReference>
<proteinExistence type="predicted"/>
<keyword evidence="2" id="KW-0812">Transmembrane</keyword>
<evidence type="ECO:0000256" key="1">
    <source>
        <dbReference type="SAM" id="Coils"/>
    </source>
</evidence>
<keyword evidence="2" id="KW-1133">Transmembrane helix</keyword>
<keyword evidence="1" id="KW-0175">Coiled coil</keyword>
<evidence type="ECO:0000256" key="2">
    <source>
        <dbReference type="SAM" id="Phobius"/>
    </source>
</evidence>
<dbReference type="Proteomes" id="UP000255467">
    <property type="component" value="Unassembled WGS sequence"/>
</dbReference>
<feature type="coiled-coil region" evidence="1">
    <location>
        <begin position="46"/>
        <end position="77"/>
    </location>
</feature>
<gene>
    <name evidence="3" type="ORF">NCTC1934_05955</name>
</gene>
<dbReference type="STRING" id="1406858.GCA_000710895_04620"/>
<dbReference type="EMBL" id="UGRY01000005">
    <property type="protein sequence ID" value="SUD48619.1"/>
    <property type="molecule type" value="Genomic_DNA"/>
</dbReference>
<keyword evidence="4" id="KW-1185">Reference proteome</keyword>
<reference evidence="3 4" key="1">
    <citation type="submission" date="2018-06" db="EMBL/GenBank/DDBJ databases">
        <authorList>
            <consortium name="Pathogen Informatics"/>
            <person name="Doyle S."/>
        </authorList>
    </citation>
    <scope>NUCLEOTIDE SEQUENCE [LARGE SCALE GENOMIC DNA]</scope>
    <source>
        <strain evidence="3 4">NCTC1934</strain>
    </source>
</reference>